<dbReference type="PANTHER" id="PTHR30290">
    <property type="entry name" value="PERIPLASMIC BINDING COMPONENT OF ABC TRANSPORTER"/>
    <property type="match status" value="1"/>
</dbReference>
<keyword evidence="7" id="KW-1185">Reference proteome</keyword>
<feature type="signal peptide" evidence="4">
    <location>
        <begin position="1"/>
        <end position="21"/>
    </location>
</feature>
<evidence type="ECO:0000313" key="6">
    <source>
        <dbReference type="EMBL" id="MFD2612276.1"/>
    </source>
</evidence>
<dbReference type="PANTHER" id="PTHR30290:SF9">
    <property type="entry name" value="OLIGOPEPTIDE-BINDING PROTEIN APPA"/>
    <property type="match status" value="1"/>
</dbReference>
<gene>
    <name evidence="6" type="ORF">ACFSUF_07500</name>
</gene>
<evidence type="ECO:0000256" key="2">
    <source>
        <dbReference type="ARBA" id="ARBA00022448"/>
    </source>
</evidence>
<comment type="similarity">
    <text evidence="1">Belongs to the bacterial solute-binding protein 5 family.</text>
</comment>
<feature type="domain" description="Solute-binding protein family 5" evidence="5">
    <location>
        <begin position="99"/>
        <end position="488"/>
    </location>
</feature>
<dbReference type="InterPro" id="IPR039424">
    <property type="entry name" value="SBP_5"/>
</dbReference>
<evidence type="ECO:0000256" key="3">
    <source>
        <dbReference type="ARBA" id="ARBA00022729"/>
    </source>
</evidence>
<reference evidence="7" key="1">
    <citation type="journal article" date="2019" name="Int. J. Syst. Evol. Microbiol.">
        <title>The Global Catalogue of Microorganisms (GCM) 10K type strain sequencing project: providing services to taxonomists for standard genome sequencing and annotation.</title>
        <authorList>
            <consortium name="The Broad Institute Genomics Platform"/>
            <consortium name="The Broad Institute Genome Sequencing Center for Infectious Disease"/>
            <person name="Wu L."/>
            <person name="Ma J."/>
        </authorList>
    </citation>
    <scope>NUCLEOTIDE SEQUENCE [LARGE SCALE GENOMIC DNA]</scope>
    <source>
        <strain evidence="7">KCTC 3950</strain>
    </source>
</reference>
<sequence length="638" mass="71968">MGKRKIGVMLSILCISSTLLAACSDSASKSSVNSNTAQTKDGITSDRPAVNKDKMFRMTGTWPKPPLYQGNLYAAGGVGIPFHYIYEGLFQNVRSTDKVYNILAESYEHKGNQTVIKLRQNAKWNDGKPFTSKDVWAFYTLNHGVEVTHYVKSIEYPDDYTVIFNWFDKSPSDEVKIKMIGQDMVASIPYHIYKAFVDRDAALLAKAKPHNDPNKKTPYGLDLTQIAEEVGKVWQDFMKSNPKFPITTGPFMVKKVTNSDLLMEKNPYYWNLENIHFDKFAMKDPGPDPAAGFALLRSGKIDYMEHTPPKDILDSILAANEDLVHYKTFDPACVGMIFNTTKAPFNNVEFRKALIYALDREKLRDVGNIYGEVPKTALTGMAPSETKKWVTDDVKSKLTDYSYNPEKAAEILNKLGWSKGTDGKWRDPQGKLPEFIIAVNSSWVIGVNPGQVAAEQLTKFGIPTKLLAVDGSIFYKKAEQGEYQMAMDFTDTTWGTMFPWSPLRNQYWGLLARMAGFQKDKNGALDLKIPGPDGQVLDMEKELQNMPYLKTEKELQEISSKIAWITNENAYGVDFFQNVTGFWANKKTVKGWPMEDQIEASDRNMMLGTTPEDRQETADLIPGFGNHMAFNQGRLSPR</sequence>
<keyword evidence="3 4" id="KW-0732">Signal</keyword>
<feature type="chain" id="PRO_5046676536" evidence="4">
    <location>
        <begin position="22"/>
        <end position="638"/>
    </location>
</feature>
<organism evidence="6 7">
    <name type="scientific">Paenibacillus gansuensis</name>
    <dbReference type="NCBI Taxonomy" id="306542"/>
    <lineage>
        <taxon>Bacteria</taxon>
        <taxon>Bacillati</taxon>
        <taxon>Bacillota</taxon>
        <taxon>Bacilli</taxon>
        <taxon>Bacillales</taxon>
        <taxon>Paenibacillaceae</taxon>
        <taxon>Paenibacillus</taxon>
    </lineage>
</organism>
<dbReference type="Gene3D" id="3.10.105.10">
    <property type="entry name" value="Dipeptide-binding Protein, Domain 3"/>
    <property type="match status" value="1"/>
</dbReference>
<evidence type="ECO:0000259" key="5">
    <source>
        <dbReference type="Pfam" id="PF00496"/>
    </source>
</evidence>
<dbReference type="Gene3D" id="3.40.190.10">
    <property type="entry name" value="Periplasmic binding protein-like II"/>
    <property type="match status" value="1"/>
</dbReference>
<evidence type="ECO:0000256" key="4">
    <source>
        <dbReference type="SAM" id="SignalP"/>
    </source>
</evidence>
<comment type="caution">
    <text evidence="6">The sequence shown here is derived from an EMBL/GenBank/DDBJ whole genome shotgun (WGS) entry which is preliminary data.</text>
</comment>
<proteinExistence type="inferred from homology"/>
<name>A0ABW5PBE5_9BACL</name>
<dbReference type="PROSITE" id="PS51257">
    <property type="entry name" value="PROKAR_LIPOPROTEIN"/>
    <property type="match status" value="1"/>
</dbReference>
<dbReference type="InterPro" id="IPR000914">
    <property type="entry name" value="SBP_5_dom"/>
</dbReference>
<dbReference type="EMBL" id="JBHUME010000005">
    <property type="protein sequence ID" value="MFD2612276.1"/>
    <property type="molecule type" value="Genomic_DNA"/>
</dbReference>
<evidence type="ECO:0000313" key="7">
    <source>
        <dbReference type="Proteomes" id="UP001597541"/>
    </source>
</evidence>
<dbReference type="Proteomes" id="UP001597541">
    <property type="component" value="Unassembled WGS sequence"/>
</dbReference>
<dbReference type="RefSeq" id="WP_377601637.1">
    <property type="nucleotide sequence ID" value="NZ_JBHUME010000005.1"/>
</dbReference>
<accession>A0ABW5PBE5</accession>
<keyword evidence="2" id="KW-0813">Transport</keyword>
<protein>
    <submittedName>
        <fullName evidence="6">ABC transporter substrate-binding protein</fullName>
    </submittedName>
</protein>
<evidence type="ECO:0000256" key="1">
    <source>
        <dbReference type="ARBA" id="ARBA00005695"/>
    </source>
</evidence>
<dbReference type="Pfam" id="PF00496">
    <property type="entry name" value="SBP_bac_5"/>
    <property type="match status" value="1"/>
</dbReference>
<dbReference type="SUPFAM" id="SSF53850">
    <property type="entry name" value="Periplasmic binding protein-like II"/>
    <property type="match status" value="1"/>
</dbReference>